<name>A0ABD3JNP3_EUCGL</name>
<organism evidence="1 2">
    <name type="scientific">Eucalyptus globulus</name>
    <name type="common">Tasmanian blue gum</name>
    <dbReference type="NCBI Taxonomy" id="34317"/>
    <lineage>
        <taxon>Eukaryota</taxon>
        <taxon>Viridiplantae</taxon>
        <taxon>Streptophyta</taxon>
        <taxon>Embryophyta</taxon>
        <taxon>Tracheophyta</taxon>
        <taxon>Spermatophyta</taxon>
        <taxon>Magnoliopsida</taxon>
        <taxon>eudicotyledons</taxon>
        <taxon>Gunneridae</taxon>
        <taxon>Pentapetalae</taxon>
        <taxon>rosids</taxon>
        <taxon>malvids</taxon>
        <taxon>Myrtales</taxon>
        <taxon>Myrtaceae</taxon>
        <taxon>Myrtoideae</taxon>
        <taxon>Eucalypteae</taxon>
        <taxon>Eucalyptus</taxon>
    </lineage>
</organism>
<dbReference type="EMBL" id="JBJKBG010000007">
    <property type="protein sequence ID" value="KAL3729260.1"/>
    <property type="molecule type" value="Genomic_DNA"/>
</dbReference>
<dbReference type="PANTHER" id="PTHR33566:SF1">
    <property type="entry name" value="EN_SPM-LIKE TRANSPOSON-RELATED"/>
    <property type="match status" value="1"/>
</dbReference>
<dbReference type="InterPro" id="IPR036890">
    <property type="entry name" value="HATPase_C_sf"/>
</dbReference>
<dbReference type="SUPFAM" id="SSF55874">
    <property type="entry name" value="ATPase domain of HSP90 chaperone/DNA topoisomerase II/histidine kinase"/>
    <property type="match status" value="1"/>
</dbReference>
<evidence type="ECO:0000313" key="2">
    <source>
        <dbReference type="Proteomes" id="UP001634007"/>
    </source>
</evidence>
<comment type="caution">
    <text evidence="1">The sequence shown here is derived from an EMBL/GenBank/DDBJ whole genome shotgun (WGS) entry which is preliminary data.</text>
</comment>
<dbReference type="PANTHER" id="PTHR33566">
    <property type="entry name" value="EN/SPM-LIKE TRANSPOSON-RELATED"/>
    <property type="match status" value="1"/>
</dbReference>
<evidence type="ECO:0008006" key="3">
    <source>
        <dbReference type="Google" id="ProtNLM"/>
    </source>
</evidence>
<sequence length="1579" mass="176781">MEPSQNCGSIRKRPAEQAMNDGDIDRIYRFTILLPNGTTVGIALREPNPTMASGDFMLMAKERYDRAKAQDPSLRSKRPIAWESDELHLEDANGNRIKSRIIFDNFKPHKRHILRLHDGSGNTTDTFENMWDLTPDTELLKELPEEYTFETALADLIDNSLQAVWANPLKSKRLISLDISDEKISIFDTGPGMDDSDENSIAKWGKMGASLHRKYKVKAVGGKPPYLMPFFGLFGFGGPIASMHLGRHAMVFSKTMQSKRVYMLHLKREALLSRSGSQHSWKTDGGVRVPLENESARAPQGSFTKVEIFKPRMKNVNLYQLSCKLKDIYFPYVQCDGLSNLRRTIRPVHFEVNGIDLAEIEGGEVAITNLHSCNGPDFIIQVHFSITEDTDANRILGSTAIHEANACLKCVYFPVVQGKENIERILEKLEADGCRLAESYESFSRVSIRRLGRLLPDACWGLLPFMERHKKGDKAHLFRRSFFRVKCFIETDAGFSPTPSKTDLAQHSPFTSALRKIGRPLDGVKGINVKIYREEKLLTPLQLEKEYSDWIIQMHDRYDEEVDSGEDQAVFIINPGNKKALGVSSNVVRVHRRMKRKGVSWRSGQKIKILKGACAGVHKKNVYATLEYFLLEGLQGDGGGEARIICRPLGVPDEKGCILNKHDGNICLEVQSSVSIPIGVIDSGELVAVGKFEWECQLEKQRLKAPSSIDLLDANQCEELGIHEALPVHAPIPAGQDPPKEIVAVVRPANFSYSIAPKNLDQKYIVKNKMEMSMEVKFSGDYDICRESILYSSRVTPSYYRGYHGLYIFSLQHKSHELFQKSGIYKFLLHMDETSCKNYEKEVTVLASAEVGRWQLLGYDKNEHLRVRVGSCFPPLDVACYDKYGNLIPFPSTPKVNLQFKMGNGMLICVKKMKAGLSSDKRTLRIKDILIESGDLDIIRPNYEGTMLLCPPDESLSISIPCKVIPGHVRRVLAHPSMRSIQMLPGCIVQELKLEMFDAYGNHALKGSELLLKVEGFSSKDQMGKKHKVDRDGFVHLSGMLKVTAGYNQNVSLSVTTGGEEIFKEELQTEKRELRVAEPVPQLCAAGSQLENFVFEIVDTEGNLDENIHNDEENGHFHTLSIKLDSSVTKTTTLYAFQKGRCTIPSLTVPRDAGCFSFSAVHSRHRELSLSIKIGIQPSSDLQHEIQTLCPNTNIMMLQDKSTPNNIGNVLSIIKNEVLEETGSRIEHRERVLKLLRDRKVEIEQSLVELGVYAGPSPLNIVDCFFAKEEMTDMIENRDGSAASVLCELIRNFASERPHGGSRDGIIGVVALLGTICNIELSRILAKYLGEDQMLGIVCTNSETAFSLETYDKNGEVDLQNAVYAKAAELGKSISGEFRVICLEEISPYRGEIEGCDPQRKLAFPHPTLPSGEIPPGFMGYAVNMVDIDFDHLATRTTEGLGLRETLFYRLFGKLQVYDTREHMKQASVCIDHGAVSLDGGIIREDGLISLGFWKPDIIFPVVTSEIHINTLPESTQVGMKIAEAMSELRVTLCKIRKITRACEEDKRQFLGKTKDFVSNGHSRGFNEKSLSEGGILPG</sequence>
<dbReference type="Gene3D" id="3.30.565.10">
    <property type="entry name" value="Histidine kinase-like ATPase, C-terminal domain"/>
    <property type="match status" value="1"/>
</dbReference>
<dbReference type="Proteomes" id="UP001634007">
    <property type="component" value="Unassembled WGS sequence"/>
</dbReference>
<proteinExistence type="predicted"/>
<reference evidence="1 2" key="1">
    <citation type="submission" date="2024-11" db="EMBL/GenBank/DDBJ databases">
        <title>Chromosome-level genome assembly of Eucalyptus globulus Labill. provides insights into its genome evolution.</title>
        <authorList>
            <person name="Li X."/>
        </authorList>
    </citation>
    <scope>NUCLEOTIDE SEQUENCE [LARGE SCALE GENOMIC DNA]</scope>
    <source>
        <strain evidence="1">CL2024</strain>
        <tissue evidence="1">Fresh tender leaves</tissue>
    </source>
</reference>
<protein>
    <recommendedName>
        <fullName evidence="3">Gamma-irradiation and mitomycin c induced 1</fullName>
    </recommendedName>
</protein>
<evidence type="ECO:0000313" key="1">
    <source>
        <dbReference type="EMBL" id="KAL3729260.1"/>
    </source>
</evidence>
<gene>
    <name evidence="1" type="ORF">ACJRO7_026371</name>
</gene>
<accession>A0ABD3JNP3</accession>
<dbReference type="Pfam" id="PF13589">
    <property type="entry name" value="HATPase_c_3"/>
    <property type="match status" value="1"/>
</dbReference>
<keyword evidence="2" id="KW-1185">Reference proteome</keyword>